<dbReference type="GO" id="GO:0004252">
    <property type="term" value="F:serine-type endopeptidase activity"/>
    <property type="evidence" value="ECO:0007669"/>
    <property type="project" value="InterPro"/>
</dbReference>
<comment type="caution">
    <text evidence="4">The sequence shown here is derived from an EMBL/GenBank/DDBJ whole genome shotgun (WGS) entry which is preliminary data.</text>
</comment>
<feature type="signal peptide" evidence="2">
    <location>
        <begin position="1"/>
        <end position="22"/>
    </location>
</feature>
<keyword evidence="5" id="KW-1185">Reference proteome</keyword>
<reference evidence="4 5" key="1">
    <citation type="submission" date="2019-12" db="EMBL/GenBank/DDBJ databases">
        <authorList>
            <person name="Lee S.D."/>
        </authorList>
    </citation>
    <scope>NUCLEOTIDE SEQUENCE [LARGE SCALE GENOMIC DNA]</scope>
    <source>
        <strain evidence="4 5">GH1-50</strain>
    </source>
</reference>
<evidence type="ECO:0000259" key="3">
    <source>
        <dbReference type="PROSITE" id="PS50240"/>
    </source>
</evidence>
<keyword evidence="1 2" id="KW-0732">Signal</keyword>
<accession>A0A7C9IQS0</accession>
<evidence type="ECO:0000313" key="4">
    <source>
        <dbReference type="EMBL" id="MXQ06626.1"/>
    </source>
</evidence>
<proteinExistence type="predicted"/>
<dbReference type="PANTHER" id="PTHR15462:SF8">
    <property type="entry name" value="SERINE PROTEASE"/>
    <property type="match status" value="1"/>
</dbReference>
<dbReference type="PROSITE" id="PS00134">
    <property type="entry name" value="TRYPSIN_HIS"/>
    <property type="match status" value="1"/>
</dbReference>
<dbReference type="InterPro" id="IPR001254">
    <property type="entry name" value="Trypsin_dom"/>
</dbReference>
<dbReference type="Proteomes" id="UP000480350">
    <property type="component" value="Unassembled WGS sequence"/>
</dbReference>
<dbReference type="InterPro" id="IPR009003">
    <property type="entry name" value="Peptidase_S1_PA"/>
</dbReference>
<dbReference type="GO" id="GO:0006508">
    <property type="term" value="P:proteolysis"/>
    <property type="evidence" value="ECO:0007669"/>
    <property type="project" value="UniProtKB-KW"/>
</dbReference>
<dbReference type="InterPro" id="IPR018114">
    <property type="entry name" value="TRYPSIN_HIS"/>
</dbReference>
<dbReference type="PROSITE" id="PS50240">
    <property type="entry name" value="TRYPSIN_DOM"/>
    <property type="match status" value="1"/>
</dbReference>
<feature type="domain" description="Peptidase S1" evidence="3">
    <location>
        <begin position="12"/>
        <end position="242"/>
    </location>
</feature>
<dbReference type="PANTHER" id="PTHR15462">
    <property type="entry name" value="SERINE PROTEASE"/>
    <property type="match status" value="1"/>
</dbReference>
<keyword evidence="4" id="KW-0645">Protease</keyword>
<dbReference type="Pfam" id="PF00089">
    <property type="entry name" value="Trypsin"/>
    <property type="match status" value="1"/>
</dbReference>
<organism evidence="4 5">
    <name type="scientific">Kangsaoukella pontilimi</name>
    <dbReference type="NCBI Taxonomy" id="2691042"/>
    <lineage>
        <taxon>Bacteria</taxon>
        <taxon>Pseudomonadati</taxon>
        <taxon>Pseudomonadota</taxon>
        <taxon>Alphaproteobacteria</taxon>
        <taxon>Rhodobacterales</taxon>
        <taxon>Paracoccaceae</taxon>
        <taxon>Kangsaoukella</taxon>
    </lineage>
</organism>
<feature type="chain" id="PRO_5028844865" evidence="2">
    <location>
        <begin position="23"/>
        <end position="284"/>
    </location>
</feature>
<dbReference type="Gene3D" id="2.40.10.10">
    <property type="entry name" value="Trypsin-like serine proteases"/>
    <property type="match status" value="2"/>
</dbReference>
<dbReference type="InterPro" id="IPR001314">
    <property type="entry name" value="Peptidase_S1A"/>
</dbReference>
<evidence type="ECO:0000313" key="5">
    <source>
        <dbReference type="Proteomes" id="UP000480350"/>
    </source>
</evidence>
<name>A0A7C9IQS0_9RHOB</name>
<dbReference type="InterPro" id="IPR043504">
    <property type="entry name" value="Peptidase_S1_PA_chymotrypsin"/>
</dbReference>
<evidence type="ECO:0000256" key="2">
    <source>
        <dbReference type="SAM" id="SignalP"/>
    </source>
</evidence>
<dbReference type="InterPro" id="IPR050966">
    <property type="entry name" value="Glutamyl_endopeptidase"/>
</dbReference>
<protein>
    <submittedName>
        <fullName evidence="4">Trypsin-like serine protease</fullName>
    </submittedName>
</protein>
<dbReference type="SUPFAM" id="SSF50494">
    <property type="entry name" value="Trypsin-like serine proteases"/>
    <property type="match status" value="1"/>
</dbReference>
<dbReference type="PRINTS" id="PR00722">
    <property type="entry name" value="CHYMOTRYPSIN"/>
</dbReference>
<dbReference type="SMART" id="SM00020">
    <property type="entry name" value="Tryp_SPc"/>
    <property type="match status" value="1"/>
</dbReference>
<keyword evidence="4" id="KW-0378">Hydrolase</keyword>
<dbReference type="EMBL" id="WUPT01000001">
    <property type="protein sequence ID" value="MXQ06626.1"/>
    <property type="molecule type" value="Genomic_DNA"/>
</dbReference>
<gene>
    <name evidence="4" type="ORF">GQ651_02080</name>
</gene>
<reference evidence="4 5" key="2">
    <citation type="submission" date="2020-03" db="EMBL/GenBank/DDBJ databases">
        <title>Kangsaoukella pontilimi gen. nov., sp. nov., a new member of the family Rhodobacteraceae isolated from a tidal mudflat.</title>
        <authorList>
            <person name="Kim I.S."/>
        </authorList>
    </citation>
    <scope>NUCLEOTIDE SEQUENCE [LARGE SCALE GENOMIC DNA]</scope>
    <source>
        <strain evidence="4 5">GH1-50</strain>
    </source>
</reference>
<dbReference type="RefSeq" id="WP_160762555.1">
    <property type="nucleotide sequence ID" value="NZ_WUPT01000001.1"/>
</dbReference>
<sequence length="284" mass="29666">MRRFLTAALAALFFGVPAAAQAEEASSLTTLMTAYEARGWEGVGRLNIGRSGMCTGALVAPDLVLTAAHCIYDRSGDLVAPNEIQFLAGWRNGRASAYRGVRRAIAHPSYEYTGPESDLRVANDIALLKLDSPIRLANVQPFATADRPRKGSSVGVVSYAHDRADTPSLQEVCHVLARQSGSLILSCDVDFGSSGAPIFTEVAGEPRIVSVVSAKAMIRGRPVSIGTNLERPLAELMEMMNTPGTASAVAVTTARRVVPGRIGSGLTGGGGGLNSGGGAKFLKP</sequence>
<evidence type="ECO:0000256" key="1">
    <source>
        <dbReference type="ARBA" id="ARBA00022729"/>
    </source>
</evidence>
<dbReference type="AlphaFoldDB" id="A0A7C9IQS0"/>